<organism evidence="2 3">
    <name type="scientific">Natribaculum luteum</name>
    <dbReference type="NCBI Taxonomy" id="1586232"/>
    <lineage>
        <taxon>Archaea</taxon>
        <taxon>Methanobacteriati</taxon>
        <taxon>Methanobacteriota</taxon>
        <taxon>Stenosarchaea group</taxon>
        <taxon>Halobacteria</taxon>
        <taxon>Halobacteriales</taxon>
        <taxon>Natrialbaceae</taxon>
        <taxon>Natribaculum</taxon>
    </lineage>
</organism>
<gene>
    <name evidence="2" type="ORF">ACFOZ7_12445</name>
</gene>
<reference evidence="2 3" key="1">
    <citation type="journal article" date="2014" name="Int. J. Syst. Evol. Microbiol.">
        <title>Complete genome sequence of Corynebacterium casei LMG S-19264T (=DSM 44701T), isolated from a smear-ripened cheese.</title>
        <authorList>
            <consortium name="US DOE Joint Genome Institute (JGI-PGF)"/>
            <person name="Walter F."/>
            <person name="Albersmeier A."/>
            <person name="Kalinowski J."/>
            <person name="Ruckert C."/>
        </authorList>
    </citation>
    <scope>NUCLEOTIDE SEQUENCE [LARGE SCALE GENOMIC DNA]</scope>
    <source>
        <strain evidence="2 3">IBRC-M 10912</strain>
    </source>
</reference>
<dbReference type="InterPro" id="IPR029044">
    <property type="entry name" value="Nucleotide-diphossugar_trans"/>
</dbReference>
<evidence type="ECO:0000313" key="3">
    <source>
        <dbReference type="Proteomes" id="UP001595821"/>
    </source>
</evidence>
<dbReference type="PANTHER" id="PTHR42883:SF2">
    <property type="entry name" value="THYMIDYLYLTRANSFERASE"/>
    <property type="match status" value="1"/>
</dbReference>
<dbReference type="InterPro" id="IPR005835">
    <property type="entry name" value="NTP_transferase_dom"/>
</dbReference>
<proteinExistence type="predicted"/>
<dbReference type="GeneID" id="71856531"/>
<dbReference type="Pfam" id="PF00483">
    <property type="entry name" value="NTP_transferase"/>
    <property type="match status" value="1"/>
</dbReference>
<evidence type="ECO:0000313" key="2">
    <source>
        <dbReference type="EMBL" id="MFC4247761.1"/>
    </source>
</evidence>
<dbReference type="Gene3D" id="3.90.550.10">
    <property type="entry name" value="Spore Coat Polysaccharide Biosynthesis Protein SpsA, Chain A"/>
    <property type="match status" value="1"/>
</dbReference>
<feature type="domain" description="Nucleotidyl transferase" evidence="1">
    <location>
        <begin position="2"/>
        <end position="237"/>
    </location>
</feature>
<protein>
    <submittedName>
        <fullName evidence="2">Sugar phosphate nucleotidyltransferase</fullName>
    </submittedName>
</protein>
<sequence length="324" mass="35714">MKAIVLAGGYATRLWPITRHRPKMFLPFGETTIVDRIYAELEATDRIETVYVSTNERFAADFDAHLAASAYDKPRLSIEETRAEDEKFGVVGALEDLIDREGIDDDLLVIAGDNLFEFEIGTFLDFFDRTDAPTIAVSDVDSPERAASYGVVDLDDDRVVDFREKPAEPTGTCVSTGCYAFPRETLSLLSTYLEAGNDPDEPGRFVEWLQSREPTYAYTFEGAWFDVGTRESYLDAVAWHLDGESRIDETASLENATIGSNVHVLPETTLVDVDVERAVIFSDVTLEATTVRGSIIDEGATLGGLDLDGAMIGSYTQIPDSSTK</sequence>
<comment type="caution">
    <text evidence="2">The sequence shown here is derived from an EMBL/GenBank/DDBJ whole genome shotgun (WGS) entry which is preliminary data.</text>
</comment>
<evidence type="ECO:0000259" key="1">
    <source>
        <dbReference type="Pfam" id="PF00483"/>
    </source>
</evidence>
<dbReference type="PANTHER" id="PTHR42883">
    <property type="entry name" value="GLUCOSE-1-PHOSPHATE THYMIDYLTRANSFERASE"/>
    <property type="match status" value="1"/>
</dbReference>
<dbReference type="CDD" id="cd04181">
    <property type="entry name" value="NTP_transferase"/>
    <property type="match status" value="1"/>
</dbReference>
<dbReference type="EMBL" id="JBHSDJ010000096">
    <property type="protein sequence ID" value="MFC4247761.1"/>
    <property type="molecule type" value="Genomic_DNA"/>
</dbReference>
<dbReference type="RefSeq" id="WP_246975717.1">
    <property type="nucleotide sequence ID" value="NZ_CP095398.1"/>
</dbReference>
<name>A0ABD5P0E7_9EURY</name>
<dbReference type="Proteomes" id="UP001595821">
    <property type="component" value="Unassembled WGS sequence"/>
</dbReference>
<accession>A0ABD5P0E7</accession>
<dbReference type="SUPFAM" id="SSF53448">
    <property type="entry name" value="Nucleotide-diphospho-sugar transferases"/>
    <property type="match status" value="1"/>
</dbReference>
<dbReference type="AlphaFoldDB" id="A0ABD5P0E7"/>